<reference evidence="8" key="1">
    <citation type="submission" date="2020-07" db="EMBL/GenBank/DDBJ databases">
        <title>Clarias magur genome sequencing, assembly and annotation.</title>
        <authorList>
            <person name="Kushwaha B."/>
            <person name="Kumar R."/>
            <person name="Das P."/>
            <person name="Joshi C.G."/>
            <person name="Kumar D."/>
            <person name="Nagpure N.S."/>
            <person name="Pandey M."/>
            <person name="Agarwal S."/>
            <person name="Srivastava S."/>
            <person name="Singh M."/>
            <person name="Sahoo L."/>
            <person name="Jayasankar P."/>
            <person name="Meher P.K."/>
            <person name="Koringa P.G."/>
            <person name="Iquebal M.A."/>
            <person name="Das S.P."/>
            <person name="Bit A."/>
            <person name="Patnaik S."/>
            <person name="Patel N."/>
            <person name="Shah T.M."/>
            <person name="Hinsu A."/>
            <person name="Jena J.K."/>
        </authorList>
    </citation>
    <scope>NUCLEOTIDE SEQUENCE</scope>
    <source>
        <strain evidence="8">CIFAMagur01</strain>
        <tissue evidence="8">Testis</tissue>
    </source>
</reference>
<evidence type="ECO:0000256" key="3">
    <source>
        <dbReference type="ARBA" id="ARBA00023136"/>
    </source>
</evidence>
<keyword evidence="4" id="KW-1015">Disulfide bond</keyword>
<dbReference type="SMART" id="SM00406">
    <property type="entry name" value="IGv"/>
    <property type="match status" value="1"/>
</dbReference>
<dbReference type="GO" id="GO:0009897">
    <property type="term" value="C:external side of plasma membrane"/>
    <property type="evidence" value="ECO:0007669"/>
    <property type="project" value="TreeGrafter"/>
</dbReference>
<dbReference type="InterPro" id="IPR013783">
    <property type="entry name" value="Ig-like_fold"/>
</dbReference>
<dbReference type="PROSITE" id="PS50835">
    <property type="entry name" value="IG_LIKE"/>
    <property type="match status" value="1"/>
</dbReference>
<evidence type="ECO:0000313" key="9">
    <source>
        <dbReference type="Proteomes" id="UP000727407"/>
    </source>
</evidence>
<gene>
    <name evidence="8" type="ORF">DAT39_007483</name>
</gene>
<dbReference type="InterPro" id="IPR050504">
    <property type="entry name" value="IgSF_BTN/MOG"/>
</dbReference>
<sequence length="113" mass="12892">MLFGADVPLVTEAGEDLFLSCFIKPSTNAVNMTVQWSKLDAVNSLVHLCDIHEDRNENQKSYRRRTSLFKDELQKGNASLKLSALSVSDEGKYKCFIENKSWFDYVIVQVIIE</sequence>
<evidence type="ECO:0000259" key="7">
    <source>
        <dbReference type="PROSITE" id="PS50835"/>
    </source>
</evidence>
<keyword evidence="3" id="KW-0472">Membrane</keyword>
<name>A0A8J4UNT4_CLAMG</name>
<feature type="non-terminal residue" evidence="8">
    <location>
        <position position="113"/>
    </location>
</feature>
<dbReference type="SMART" id="SM00409">
    <property type="entry name" value="IG"/>
    <property type="match status" value="1"/>
</dbReference>
<dbReference type="GO" id="GO:1903037">
    <property type="term" value="P:regulation of leukocyte cell-cell adhesion"/>
    <property type="evidence" value="ECO:0007669"/>
    <property type="project" value="UniProtKB-ARBA"/>
</dbReference>
<evidence type="ECO:0000256" key="2">
    <source>
        <dbReference type="ARBA" id="ARBA00022729"/>
    </source>
</evidence>
<proteinExistence type="predicted"/>
<dbReference type="GO" id="GO:0050863">
    <property type="term" value="P:regulation of T cell activation"/>
    <property type="evidence" value="ECO:0007669"/>
    <property type="project" value="UniProtKB-ARBA"/>
</dbReference>
<dbReference type="SUPFAM" id="SSF48726">
    <property type="entry name" value="Immunoglobulin"/>
    <property type="match status" value="1"/>
</dbReference>
<keyword evidence="6" id="KW-0393">Immunoglobulin domain</keyword>
<dbReference type="FunFam" id="2.60.40.10:FF:000142">
    <property type="entry name" value="V-set domain-containing T-cell activation inhibitor 1"/>
    <property type="match status" value="1"/>
</dbReference>
<dbReference type="PANTHER" id="PTHR24100:SF151">
    <property type="entry name" value="ICOS LIGAND"/>
    <property type="match status" value="1"/>
</dbReference>
<dbReference type="PANTHER" id="PTHR24100">
    <property type="entry name" value="BUTYROPHILIN"/>
    <property type="match status" value="1"/>
</dbReference>
<dbReference type="GO" id="GO:0001817">
    <property type="term" value="P:regulation of cytokine production"/>
    <property type="evidence" value="ECO:0007669"/>
    <property type="project" value="TreeGrafter"/>
</dbReference>
<evidence type="ECO:0000256" key="6">
    <source>
        <dbReference type="ARBA" id="ARBA00023319"/>
    </source>
</evidence>
<evidence type="ECO:0000313" key="8">
    <source>
        <dbReference type="EMBL" id="KAF5902817.1"/>
    </source>
</evidence>
<dbReference type="Proteomes" id="UP000727407">
    <property type="component" value="Unassembled WGS sequence"/>
</dbReference>
<keyword evidence="9" id="KW-1185">Reference proteome</keyword>
<keyword evidence="5" id="KW-0325">Glycoprotein</keyword>
<protein>
    <submittedName>
        <fullName evidence="8">Butyrophilin subfamily 1 member A1-like</fullName>
    </submittedName>
</protein>
<dbReference type="OrthoDB" id="10055806at2759"/>
<dbReference type="Gene3D" id="2.60.40.10">
    <property type="entry name" value="Immunoglobulins"/>
    <property type="match status" value="1"/>
</dbReference>
<evidence type="ECO:0000256" key="5">
    <source>
        <dbReference type="ARBA" id="ARBA00023180"/>
    </source>
</evidence>
<dbReference type="InterPro" id="IPR003599">
    <property type="entry name" value="Ig_sub"/>
</dbReference>
<comment type="subcellular location">
    <subcellularLocation>
        <location evidence="1">Membrane</location>
    </subcellularLocation>
</comment>
<dbReference type="GO" id="GO:0050852">
    <property type="term" value="P:T cell receptor signaling pathway"/>
    <property type="evidence" value="ECO:0007669"/>
    <property type="project" value="TreeGrafter"/>
</dbReference>
<evidence type="ECO:0000256" key="4">
    <source>
        <dbReference type="ARBA" id="ARBA00023157"/>
    </source>
</evidence>
<organism evidence="8 9">
    <name type="scientific">Clarias magur</name>
    <name type="common">Asian catfish</name>
    <name type="synonym">Macropteronotus magur</name>
    <dbReference type="NCBI Taxonomy" id="1594786"/>
    <lineage>
        <taxon>Eukaryota</taxon>
        <taxon>Metazoa</taxon>
        <taxon>Chordata</taxon>
        <taxon>Craniata</taxon>
        <taxon>Vertebrata</taxon>
        <taxon>Euteleostomi</taxon>
        <taxon>Actinopterygii</taxon>
        <taxon>Neopterygii</taxon>
        <taxon>Teleostei</taxon>
        <taxon>Ostariophysi</taxon>
        <taxon>Siluriformes</taxon>
        <taxon>Clariidae</taxon>
        <taxon>Clarias</taxon>
    </lineage>
</organism>
<dbReference type="InterPro" id="IPR013106">
    <property type="entry name" value="Ig_V-set"/>
</dbReference>
<dbReference type="InterPro" id="IPR007110">
    <property type="entry name" value="Ig-like_dom"/>
</dbReference>
<keyword evidence="2" id="KW-0732">Signal</keyword>
<feature type="domain" description="Ig-like" evidence="7">
    <location>
        <begin position="14"/>
        <end position="99"/>
    </location>
</feature>
<dbReference type="EMBL" id="QNUK01000084">
    <property type="protein sequence ID" value="KAF5902817.1"/>
    <property type="molecule type" value="Genomic_DNA"/>
</dbReference>
<dbReference type="AlphaFoldDB" id="A0A8J4UNT4"/>
<evidence type="ECO:0000256" key="1">
    <source>
        <dbReference type="ARBA" id="ARBA00004370"/>
    </source>
</evidence>
<dbReference type="GO" id="GO:0005102">
    <property type="term" value="F:signaling receptor binding"/>
    <property type="evidence" value="ECO:0007669"/>
    <property type="project" value="TreeGrafter"/>
</dbReference>
<dbReference type="Pfam" id="PF07686">
    <property type="entry name" value="V-set"/>
    <property type="match status" value="1"/>
</dbReference>
<comment type="caution">
    <text evidence="8">The sequence shown here is derived from an EMBL/GenBank/DDBJ whole genome shotgun (WGS) entry which is preliminary data.</text>
</comment>
<accession>A0A8J4UNT4</accession>
<dbReference type="InterPro" id="IPR036179">
    <property type="entry name" value="Ig-like_dom_sf"/>
</dbReference>